<accession>A0A4V2UQZ0</accession>
<organism evidence="2 3">
    <name type="scientific">Sulfuritortus calidifontis</name>
    <dbReference type="NCBI Taxonomy" id="1914471"/>
    <lineage>
        <taxon>Bacteria</taxon>
        <taxon>Pseudomonadati</taxon>
        <taxon>Pseudomonadota</taxon>
        <taxon>Betaproteobacteria</taxon>
        <taxon>Nitrosomonadales</taxon>
        <taxon>Thiobacillaceae</taxon>
        <taxon>Sulfuritortus</taxon>
    </lineage>
</organism>
<gene>
    <name evidence="2" type="ORF">EDC61_10296</name>
</gene>
<comment type="caution">
    <text evidence="2">The sequence shown here is derived from an EMBL/GenBank/DDBJ whole genome shotgun (WGS) entry which is preliminary data.</text>
</comment>
<dbReference type="RefSeq" id="WP_126458521.1">
    <property type="nucleotide sequence ID" value="NZ_AP018721.1"/>
</dbReference>
<feature type="compositionally biased region" description="Low complexity" evidence="1">
    <location>
        <begin position="81"/>
        <end position="97"/>
    </location>
</feature>
<dbReference type="Pfam" id="PF11306">
    <property type="entry name" value="DUF3108"/>
    <property type="match status" value="1"/>
</dbReference>
<evidence type="ECO:0000313" key="2">
    <source>
        <dbReference type="EMBL" id="TCS73326.1"/>
    </source>
</evidence>
<protein>
    <submittedName>
        <fullName evidence="2">Uncharacterized protein DUF3108</fullName>
    </submittedName>
</protein>
<dbReference type="Proteomes" id="UP000295135">
    <property type="component" value="Unassembled WGS sequence"/>
</dbReference>
<dbReference type="EMBL" id="SLZY01000002">
    <property type="protein sequence ID" value="TCS73326.1"/>
    <property type="molecule type" value="Genomic_DNA"/>
</dbReference>
<proteinExistence type="predicted"/>
<feature type="region of interest" description="Disordered" evidence="1">
    <location>
        <begin position="51"/>
        <end position="97"/>
    </location>
</feature>
<dbReference type="InterPro" id="IPR021457">
    <property type="entry name" value="DUF3108"/>
</dbReference>
<evidence type="ECO:0000313" key="3">
    <source>
        <dbReference type="Proteomes" id="UP000295135"/>
    </source>
</evidence>
<keyword evidence="3" id="KW-1185">Reference proteome</keyword>
<dbReference type="AlphaFoldDB" id="A0A4V2UQZ0"/>
<dbReference type="OrthoDB" id="8559973at2"/>
<sequence>MGVLSQSPSRRLLAALAVSLLLHVWIAGGISLPGFAEIEAEPPPIEARLMGPALKPVPPKPAVKPKSARRPPTSPMPASEPLPVAAEPVAEPASSDEAAPVVQVADTPATPAAALPEAFRIRYIVQGNEGGLTLGQLDHVWRRSGEQYSLVGVARATGLFALFYSGLLSQTSNGRIAAEGLRPESYWMQRGKKSYTAAFDWGRASVRLGGPYGALPVAAGAQDYLSVVYQLALFARPASGTVVVVNGKRAKEYRYQELGRELIRLPLGEIEAIHLRIGQGGEEDDMELWLRAQPPQLPVKMTLVDNKGRTGVLLAEAIE</sequence>
<evidence type="ECO:0000256" key="1">
    <source>
        <dbReference type="SAM" id="MobiDB-lite"/>
    </source>
</evidence>
<reference evidence="2 3" key="1">
    <citation type="submission" date="2019-03" db="EMBL/GenBank/DDBJ databases">
        <title>Genomic Encyclopedia of Type Strains, Phase IV (KMG-IV): sequencing the most valuable type-strain genomes for metagenomic binning, comparative biology and taxonomic classification.</title>
        <authorList>
            <person name="Goeker M."/>
        </authorList>
    </citation>
    <scope>NUCLEOTIDE SEQUENCE [LARGE SCALE GENOMIC DNA]</scope>
    <source>
        <strain evidence="2 3">DSM 103923</strain>
    </source>
</reference>
<name>A0A4V2UQZ0_9PROT</name>